<gene>
    <name evidence="2" type="ORF">A2849_00160</name>
</gene>
<keyword evidence="1" id="KW-1133">Transmembrane helix</keyword>
<dbReference type="EMBL" id="MHRI01000009">
    <property type="protein sequence ID" value="OHA21396.1"/>
    <property type="molecule type" value="Genomic_DNA"/>
</dbReference>
<evidence type="ECO:0000313" key="2">
    <source>
        <dbReference type="EMBL" id="OHA21396.1"/>
    </source>
</evidence>
<reference evidence="2 3" key="1">
    <citation type="journal article" date="2016" name="Nat. Commun.">
        <title>Thousands of microbial genomes shed light on interconnected biogeochemical processes in an aquifer system.</title>
        <authorList>
            <person name="Anantharaman K."/>
            <person name="Brown C.T."/>
            <person name="Hug L.A."/>
            <person name="Sharon I."/>
            <person name="Castelle C.J."/>
            <person name="Probst A.J."/>
            <person name="Thomas B.C."/>
            <person name="Singh A."/>
            <person name="Wilkins M.J."/>
            <person name="Karaoz U."/>
            <person name="Brodie E.L."/>
            <person name="Williams K.H."/>
            <person name="Hubbard S.S."/>
            <person name="Banfield J.F."/>
        </authorList>
    </citation>
    <scope>NUCLEOTIDE SEQUENCE [LARGE SCALE GENOMIC DNA]</scope>
</reference>
<dbReference type="AlphaFoldDB" id="A0A1G2MBW7"/>
<feature type="transmembrane region" description="Helical" evidence="1">
    <location>
        <begin position="209"/>
        <end position="227"/>
    </location>
</feature>
<feature type="transmembrane region" description="Helical" evidence="1">
    <location>
        <begin position="74"/>
        <end position="98"/>
    </location>
</feature>
<sequence length="479" mass="52390">MNAIIRFFKLLLSGIGQGFRWIGVVTPATAGPYLRALERFTLFAMAIPMLFMLLGIATYEMSTSVSWLAGTEPLWRILVAMGGIAGLILSAALGLMAAPLGSVISTLTTPSGGTANARTTENDLRWYQWFSPIGILREVRGIGSELMESIRKAIGRYMEAVRFVLVIEAVGFFFYAALPRPSVTLLVLSVLGVSAIWLNRAYKNIWSRLAQAGMVVVLLLYLIAHLFPSLNPFAYYFKASPETLTFRQVEARVGLWSRILNENLSNPLNNPAFFIFAALGIAIVFWIGSAVTKAIKEMSAREAGNHHATEASTDHHAGQKRSWLMPALCVIALLLGIWMLMKFRESNVRVVEVVPIEQVRARMTSVPAAEPAQSMGAKVAPTPTKAAAPEIWCGLKNPEKHILQLTNELWSPRIPKPLGKSVKFAPAGLGLQIRINGTEILERKPGGTSFPIHTRFIEVRITNAVSTLTDLVAGVGPKA</sequence>
<organism evidence="2 3">
    <name type="scientific">Candidatus Taylorbacteria bacterium RIFCSPHIGHO2_01_FULL_51_15</name>
    <dbReference type="NCBI Taxonomy" id="1802304"/>
    <lineage>
        <taxon>Bacteria</taxon>
        <taxon>Candidatus Tayloriibacteriota</taxon>
    </lineage>
</organism>
<name>A0A1G2MBW7_9BACT</name>
<dbReference type="Proteomes" id="UP000178121">
    <property type="component" value="Unassembled WGS sequence"/>
</dbReference>
<feature type="transmembrane region" description="Helical" evidence="1">
    <location>
        <begin position="160"/>
        <end position="178"/>
    </location>
</feature>
<evidence type="ECO:0000256" key="1">
    <source>
        <dbReference type="SAM" id="Phobius"/>
    </source>
</evidence>
<proteinExistence type="predicted"/>
<feature type="transmembrane region" description="Helical" evidence="1">
    <location>
        <begin position="40"/>
        <end position="59"/>
    </location>
</feature>
<feature type="transmembrane region" description="Helical" evidence="1">
    <location>
        <begin position="184"/>
        <end position="202"/>
    </location>
</feature>
<comment type="caution">
    <text evidence="2">The sequence shown here is derived from an EMBL/GenBank/DDBJ whole genome shotgun (WGS) entry which is preliminary data.</text>
</comment>
<feature type="transmembrane region" description="Helical" evidence="1">
    <location>
        <begin position="272"/>
        <end position="291"/>
    </location>
</feature>
<evidence type="ECO:0000313" key="3">
    <source>
        <dbReference type="Proteomes" id="UP000178121"/>
    </source>
</evidence>
<feature type="transmembrane region" description="Helical" evidence="1">
    <location>
        <begin position="323"/>
        <end position="341"/>
    </location>
</feature>
<accession>A0A1G2MBW7</accession>
<keyword evidence="1" id="KW-0472">Membrane</keyword>
<protein>
    <submittedName>
        <fullName evidence="2">Uncharacterized protein</fullName>
    </submittedName>
</protein>
<keyword evidence="1" id="KW-0812">Transmembrane</keyword>